<sequence>MELREGSYPNLLVGVILGLAIVDCIIAILAFFQLMRIHSRNSHLGWTRQKVFHFIIGSSNLGYSIYFALNLVAACEGWVWWSHLWGFVAMACPKILFLLAFLLLLSFWVDLCHQSNEEDEDEEDSPRQALLDEVNKPLLKGESQRKCCSFRTIHVGSRQKVVILVTLLIFMMMITSAVLLWIGRRINTTESSVVVRVYVDLFAVVVLSLGIALACYGLVLFLKMSKIRSDRASSETWKVAGLAVVSLICFTSSALVAIFTDIPLLYYWHQQTMNDVYTSLLLVMYYFIGSSVPSAFILWVMRELPPPQVIRRQQDSRTVTFVSDSTVAVNPQRWTAAATTQNQKQVSKASPI</sequence>
<evidence type="ECO:0000256" key="4">
    <source>
        <dbReference type="ARBA" id="ARBA00022692"/>
    </source>
</evidence>
<feature type="transmembrane region" description="Helical" evidence="7">
    <location>
        <begin position="161"/>
        <end position="182"/>
    </location>
</feature>
<feature type="transmembrane region" description="Helical" evidence="7">
    <location>
        <begin position="280"/>
        <end position="301"/>
    </location>
</feature>
<evidence type="ECO:0000256" key="2">
    <source>
        <dbReference type="ARBA" id="ARBA00006779"/>
    </source>
</evidence>
<evidence type="ECO:0000313" key="10">
    <source>
        <dbReference type="Proteomes" id="UP001454036"/>
    </source>
</evidence>
<keyword evidence="3" id="KW-0926">Vacuole</keyword>
<feature type="transmembrane region" description="Helical" evidence="7">
    <location>
        <begin position="84"/>
        <end position="109"/>
    </location>
</feature>
<protein>
    <recommendedName>
        <fullName evidence="8">THH1/TOM1/TOM3 domain-containing protein</fullName>
    </recommendedName>
</protein>
<comment type="caution">
    <text evidence="9">The sequence shown here is derived from an EMBL/GenBank/DDBJ whole genome shotgun (WGS) entry which is preliminary data.</text>
</comment>
<keyword evidence="5 7" id="KW-1133">Transmembrane helix</keyword>
<accession>A0AAV3PF02</accession>
<evidence type="ECO:0000256" key="6">
    <source>
        <dbReference type="ARBA" id="ARBA00023136"/>
    </source>
</evidence>
<evidence type="ECO:0000313" key="9">
    <source>
        <dbReference type="EMBL" id="GAA0149683.1"/>
    </source>
</evidence>
<dbReference type="InterPro" id="IPR040226">
    <property type="entry name" value="THH1/TOM1/TOM3"/>
</dbReference>
<dbReference type="AlphaFoldDB" id="A0AAV3PF02"/>
<feature type="transmembrane region" description="Helical" evidence="7">
    <location>
        <begin position="12"/>
        <end position="32"/>
    </location>
</feature>
<feature type="transmembrane region" description="Helical" evidence="7">
    <location>
        <begin position="202"/>
        <end position="222"/>
    </location>
</feature>
<keyword evidence="4 7" id="KW-0812">Transmembrane</keyword>
<keyword evidence="10" id="KW-1185">Reference proteome</keyword>
<dbReference type="PANTHER" id="PTHR31142:SF4">
    <property type="entry name" value="OS01G0751300 PROTEIN"/>
    <property type="match status" value="1"/>
</dbReference>
<feature type="domain" description="THH1/TOM1/TOM3" evidence="8">
    <location>
        <begin position="164"/>
        <end position="311"/>
    </location>
</feature>
<dbReference type="EMBL" id="BAABME010001449">
    <property type="protein sequence ID" value="GAA0149683.1"/>
    <property type="molecule type" value="Genomic_DNA"/>
</dbReference>
<organism evidence="9 10">
    <name type="scientific">Lithospermum erythrorhizon</name>
    <name type="common">Purple gromwell</name>
    <name type="synonym">Lithospermum officinale var. erythrorhizon</name>
    <dbReference type="NCBI Taxonomy" id="34254"/>
    <lineage>
        <taxon>Eukaryota</taxon>
        <taxon>Viridiplantae</taxon>
        <taxon>Streptophyta</taxon>
        <taxon>Embryophyta</taxon>
        <taxon>Tracheophyta</taxon>
        <taxon>Spermatophyta</taxon>
        <taxon>Magnoliopsida</taxon>
        <taxon>eudicotyledons</taxon>
        <taxon>Gunneridae</taxon>
        <taxon>Pentapetalae</taxon>
        <taxon>asterids</taxon>
        <taxon>lamiids</taxon>
        <taxon>Boraginales</taxon>
        <taxon>Boraginaceae</taxon>
        <taxon>Boraginoideae</taxon>
        <taxon>Lithospermeae</taxon>
        <taxon>Lithospermum</taxon>
    </lineage>
</organism>
<dbReference type="Pfam" id="PF06454">
    <property type="entry name" value="THH1_TOM1-3_dom"/>
    <property type="match status" value="2"/>
</dbReference>
<keyword evidence="6 7" id="KW-0472">Membrane</keyword>
<gene>
    <name evidence="9" type="ORF">LIER_08801</name>
</gene>
<comment type="subcellular location">
    <subcellularLocation>
        <location evidence="1">Vacuole membrane</location>
        <topology evidence="1">Multi-pass membrane protein</topology>
    </subcellularLocation>
</comment>
<dbReference type="PANTHER" id="PTHR31142">
    <property type="entry name" value="TOBAMOVIRUS MULTIPLICATION PROTEIN 1-LIKE ISOFORM X1"/>
    <property type="match status" value="1"/>
</dbReference>
<feature type="transmembrane region" description="Helical" evidence="7">
    <location>
        <begin position="52"/>
        <end position="72"/>
    </location>
</feature>
<reference evidence="9 10" key="1">
    <citation type="submission" date="2024-01" db="EMBL/GenBank/DDBJ databases">
        <title>The complete chloroplast genome sequence of Lithospermum erythrorhizon: insights into the phylogenetic relationship among Boraginaceae species and the maternal lineages of purple gromwells.</title>
        <authorList>
            <person name="Okada T."/>
            <person name="Watanabe K."/>
        </authorList>
    </citation>
    <scope>NUCLEOTIDE SEQUENCE [LARGE SCALE GENOMIC DNA]</scope>
</reference>
<feature type="domain" description="THH1/TOM1/TOM3" evidence="8">
    <location>
        <begin position="15"/>
        <end position="117"/>
    </location>
</feature>
<feature type="transmembrane region" description="Helical" evidence="7">
    <location>
        <begin position="242"/>
        <end position="268"/>
    </location>
</feature>
<evidence type="ECO:0000256" key="7">
    <source>
        <dbReference type="SAM" id="Phobius"/>
    </source>
</evidence>
<dbReference type="GO" id="GO:0005774">
    <property type="term" value="C:vacuolar membrane"/>
    <property type="evidence" value="ECO:0007669"/>
    <property type="project" value="UniProtKB-SubCell"/>
</dbReference>
<proteinExistence type="inferred from homology"/>
<dbReference type="InterPro" id="IPR009457">
    <property type="entry name" value="THH1/TOM1/TOM3_dom"/>
</dbReference>
<evidence type="ECO:0000256" key="5">
    <source>
        <dbReference type="ARBA" id="ARBA00022989"/>
    </source>
</evidence>
<dbReference type="Proteomes" id="UP001454036">
    <property type="component" value="Unassembled WGS sequence"/>
</dbReference>
<evidence type="ECO:0000259" key="8">
    <source>
        <dbReference type="Pfam" id="PF06454"/>
    </source>
</evidence>
<comment type="similarity">
    <text evidence="2">Belongs to the plant tobamovirus multiplication TOM1 protein family.</text>
</comment>
<name>A0AAV3PF02_LITER</name>
<evidence type="ECO:0000256" key="3">
    <source>
        <dbReference type="ARBA" id="ARBA00022554"/>
    </source>
</evidence>
<evidence type="ECO:0000256" key="1">
    <source>
        <dbReference type="ARBA" id="ARBA00004128"/>
    </source>
</evidence>